<evidence type="ECO:0000313" key="6">
    <source>
        <dbReference type="Proteomes" id="UP000603545"/>
    </source>
</evidence>
<evidence type="ECO:0000256" key="1">
    <source>
        <dbReference type="ARBA" id="ARBA00011888"/>
    </source>
</evidence>
<dbReference type="EC" id="2.4.2.3" evidence="1"/>
<reference evidence="5 6" key="1">
    <citation type="submission" date="2020-08" db="EMBL/GenBank/DDBJ databases">
        <title>Bridging the membrane lipid divide: bacteria of the FCB group superphylum have the potential to synthesize archaeal ether lipids.</title>
        <authorList>
            <person name="Villanueva L."/>
            <person name="Von Meijenfeldt F.A.B."/>
            <person name="Westbye A.B."/>
            <person name="Yadav S."/>
            <person name="Hopmans E.C."/>
            <person name="Dutilh B.E."/>
            <person name="Sinninghe Damste J.S."/>
        </authorList>
    </citation>
    <scope>NUCLEOTIDE SEQUENCE [LARGE SCALE GENOMIC DNA]</scope>
    <source>
        <strain evidence="5">NIOZ-UU82</strain>
    </source>
</reference>
<dbReference type="PANTHER" id="PTHR43691">
    <property type="entry name" value="URIDINE PHOSPHORYLASE"/>
    <property type="match status" value="1"/>
</dbReference>
<dbReference type="CDD" id="cd09007">
    <property type="entry name" value="NP-I_spr0068"/>
    <property type="match status" value="1"/>
</dbReference>
<evidence type="ECO:0000256" key="3">
    <source>
        <dbReference type="ARBA" id="ARBA00048447"/>
    </source>
</evidence>
<dbReference type="Pfam" id="PF01048">
    <property type="entry name" value="PNP_UDP_1"/>
    <property type="match status" value="1"/>
</dbReference>
<comment type="caution">
    <text evidence="5">The sequence shown here is derived from an EMBL/GenBank/DDBJ whole genome shotgun (WGS) entry which is preliminary data.</text>
</comment>
<evidence type="ECO:0000313" key="5">
    <source>
        <dbReference type="EMBL" id="MBC8199732.1"/>
    </source>
</evidence>
<dbReference type="GO" id="GO:0009116">
    <property type="term" value="P:nucleoside metabolic process"/>
    <property type="evidence" value="ECO:0007669"/>
    <property type="project" value="InterPro"/>
</dbReference>
<sequence>MSKDGAIVRPVRGKNSPQLGDYAVMAASESDLHMLCSQMNLQKNRFIKLFMSRLYVDDRQENFTLVGPFIGAPYAAMILETLIVWGARKILFFGWCGAVSPDVKIGDIIIPTGAIIDEGTSRHYGKDNGSLVRPSDYISGSIKEALRENGLSFYEGLIWSTDAVYRETCERVKYYQNKDVLAVDMELSALFTAGSFREVEVGGVLVVSDEISTGKHVAGFSKQCFKKSRGDVCEAISSICLKKTI</sequence>
<dbReference type="Gene3D" id="3.40.50.1580">
    <property type="entry name" value="Nucleoside phosphorylase domain"/>
    <property type="match status" value="1"/>
</dbReference>
<dbReference type="GO" id="GO:0004850">
    <property type="term" value="F:uridine phosphorylase activity"/>
    <property type="evidence" value="ECO:0007669"/>
    <property type="project" value="UniProtKB-EC"/>
</dbReference>
<evidence type="ECO:0000259" key="4">
    <source>
        <dbReference type="Pfam" id="PF01048"/>
    </source>
</evidence>
<evidence type="ECO:0000256" key="2">
    <source>
        <dbReference type="ARBA" id="ARBA00021980"/>
    </source>
</evidence>
<dbReference type="PANTHER" id="PTHR43691:SF11">
    <property type="entry name" value="FI09636P-RELATED"/>
    <property type="match status" value="1"/>
</dbReference>
<name>A0A8J6N711_9BACT</name>
<dbReference type="AlphaFoldDB" id="A0A8J6N711"/>
<accession>A0A8J6N711</accession>
<organism evidence="5 6">
    <name type="scientific">Candidatus Desulfaltia bathyphila</name>
    <dbReference type="NCBI Taxonomy" id="2841697"/>
    <lineage>
        <taxon>Bacteria</taxon>
        <taxon>Pseudomonadati</taxon>
        <taxon>Thermodesulfobacteriota</taxon>
        <taxon>Desulfobacteria</taxon>
        <taxon>Desulfobacterales</taxon>
        <taxon>Desulfobacterales incertae sedis</taxon>
        <taxon>Candidatus Desulfaltia</taxon>
    </lineage>
</organism>
<dbReference type="EMBL" id="JACNLL010000063">
    <property type="protein sequence ID" value="MBC8199732.1"/>
    <property type="molecule type" value="Genomic_DNA"/>
</dbReference>
<dbReference type="SUPFAM" id="SSF53167">
    <property type="entry name" value="Purine and uridine phosphorylases"/>
    <property type="match status" value="1"/>
</dbReference>
<dbReference type="GO" id="GO:0005829">
    <property type="term" value="C:cytosol"/>
    <property type="evidence" value="ECO:0007669"/>
    <property type="project" value="TreeGrafter"/>
</dbReference>
<dbReference type="InterPro" id="IPR000845">
    <property type="entry name" value="Nucleoside_phosphorylase_d"/>
</dbReference>
<feature type="domain" description="Nucleoside phosphorylase" evidence="4">
    <location>
        <begin position="22"/>
        <end position="233"/>
    </location>
</feature>
<protein>
    <recommendedName>
        <fullName evidence="2">Uridine phosphorylase</fullName>
        <ecNumber evidence="1">2.4.2.3</ecNumber>
    </recommendedName>
</protein>
<comment type="catalytic activity">
    <reaction evidence="3">
        <text>uridine + phosphate = alpha-D-ribose 1-phosphate + uracil</text>
        <dbReference type="Rhea" id="RHEA:24388"/>
        <dbReference type="ChEBI" id="CHEBI:16704"/>
        <dbReference type="ChEBI" id="CHEBI:17568"/>
        <dbReference type="ChEBI" id="CHEBI:43474"/>
        <dbReference type="ChEBI" id="CHEBI:57720"/>
        <dbReference type="EC" id="2.4.2.3"/>
    </reaction>
</comment>
<dbReference type="Proteomes" id="UP000603545">
    <property type="component" value="Unassembled WGS sequence"/>
</dbReference>
<dbReference type="InterPro" id="IPR035994">
    <property type="entry name" value="Nucleoside_phosphorylase_sf"/>
</dbReference>
<proteinExistence type="predicted"/>
<gene>
    <name evidence="5" type="ORF">H8E80_06775</name>
</gene>